<evidence type="ECO:0000313" key="10">
    <source>
        <dbReference type="Proteomes" id="UP000636004"/>
    </source>
</evidence>
<dbReference type="PANTHER" id="PTHR42693">
    <property type="entry name" value="ARYLSULFATASE FAMILY MEMBER"/>
    <property type="match status" value="1"/>
</dbReference>
<gene>
    <name evidence="9" type="ORF">GCM10007028_33120</name>
</gene>
<dbReference type="Proteomes" id="UP000636004">
    <property type="component" value="Unassembled WGS sequence"/>
</dbReference>
<evidence type="ECO:0000256" key="3">
    <source>
        <dbReference type="ARBA" id="ARBA00022723"/>
    </source>
</evidence>
<evidence type="ECO:0000256" key="1">
    <source>
        <dbReference type="ARBA" id="ARBA00001913"/>
    </source>
</evidence>
<feature type="chain" id="PRO_5037893055" evidence="7">
    <location>
        <begin position="21"/>
        <end position="478"/>
    </location>
</feature>
<dbReference type="InterPro" id="IPR000917">
    <property type="entry name" value="Sulfatase_N"/>
</dbReference>
<evidence type="ECO:0000256" key="6">
    <source>
        <dbReference type="ARBA" id="ARBA00022837"/>
    </source>
</evidence>
<dbReference type="InterPro" id="IPR024607">
    <property type="entry name" value="Sulfatase_CS"/>
</dbReference>
<comment type="cofactor">
    <cofactor evidence="1">
        <name>Ca(2+)</name>
        <dbReference type="ChEBI" id="CHEBI:29108"/>
    </cofactor>
</comment>
<dbReference type="InterPro" id="IPR017850">
    <property type="entry name" value="Alkaline_phosphatase_core_sf"/>
</dbReference>
<dbReference type="RefSeq" id="WP_189362548.1">
    <property type="nucleotide sequence ID" value="NZ_BMWZ01000009.1"/>
</dbReference>
<organism evidence="9 10">
    <name type="scientific">Algibacter mikhailovii</name>
    <dbReference type="NCBI Taxonomy" id="425498"/>
    <lineage>
        <taxon>Bacteria</taxon>
        <taxon>Pseudomonadati</taxon>
        <taxon>Bacteroidota</taxon>
        <taxon>Flavobacteriia</taxon>
        <taxon>Flavobacteriales</taxon>
        <taxon>Flavobacteriaceae</taxon>
        <taxon>Algibacter</taxon>
    </lineage>
</organism>
<evidence type="ECO:0000313" key="9">
    <source>
        <dbReference type="EMBL" id="GGZ92037.1"/>
    </source>
</evidence>
<dbReference type="CDD" id="cd16144">
    <property type="entry name" value="ARS_like"/>
    <property type="match status" value="1"/>
</dbReference>
<feature type="domain" description="Sulfatase N-terminal" evidence="8">
    <location>
        <begin position="27"/>
        <end position="336"/>
    </location>
</feature>
<reference evidence="9" key="1">
    <citation type="journal article" date="2014" name="Int. J. Syst. Evol. Microbiol.">
        <title>Complete genome sequence of Corynebacterium casei LMG S-19264T (=DSM 44701T), isolated from a smear-ripened cheese.</title>
        <authorList>
            <consortium name="US DOE Joint Genome Institute (JGI-PGF)"/>
            <person name="Walter F."/>
            <person name="Albersmeier A."/>
            <person name="Kalinowski J."/>
            <person name="Ruckert C."/>
        </authorList>
    </citation>
    <scope>NUCLEOTIDE SEQUENCE</scope>
    <source>
        <strain evidence="9">KCTC 12710</strain>
    </source>
</reference>
<dbReference type="Gene3D" id="3.40.720.10">
    <property type="entry name" value="Alkaline Phosphatase, subunit A"/>
    <property type="match status" value="1"/>
</dbReference>
<evidence type="ECO:0000256" key="7">
    <source>
        <dbReference type="SAM" id="SignalP"/>
    </source>
</evidence>
<dbReference type="InterPro" id="IPR050738">
    <property type="entry name" value="Sulfatase"/>
</dbReference>
<protein>
    <submittedName>
        <fullName evidence="9">Aryl-sulfate sulfohydrolase</fullName>
    </submittedName>
</protein>
<keyword evidence="4 7" id="KW-0732">Signal</keyword>
<accession>A0A918VEG9</accession>
<evidence type="ECO:0000259" key="8">
    <source>
        <dbReference type="Pfam" id="PF00884"/>
    </source>
</evidence>
<keyword evidence="6" id="KW-0106">Calcium</keyword>
<proteinExistence type="inferred from homology"/>
<keyword evidence="10" id="KW-1185">Reference proteome</keyword>
<dbReference type="PROSITE" id="PS00149">
    <property type="entry name" value="SULFATASE_2"/>
    <property type="match status" value="1"/>
</dbReference>
<evidence type="ECO:0000256" key="4">
    <source>
        <dbReference type="ARBA" id="ARBA00022729"/>
    </source>
</evidence>
<reference evidence="9" key="2">
    <citation type="submission" date="2020-09" db="EMBL/GenBank/DDBJ databases">
        <authorList>
            <person name="Sun Q."/>
            <person name="Kim S."/>
        </authorList>
    </citation>
    <scope>NUCLEOTIDE SEQUENCE</scope>
    <source>
        <strain evidence="9">KCTC 12710</strain>
    </source>
</reference>
<name>A0A918VEG9_9FLAO</name>
<dbReference type="EMBL" id="BMWZ01000009">
    <property type="protein sequence ID" value="GGZ92037.1"/>
    <property type="molecule type" value="Genomic_DNA"/>
</dbReference>
<keyword evidence="5" id="KW-0378">Hydrolase</keyword>
<dbReference type="SUPFAM" id="SSF53649">
    <property type="entry name" value="Alkaline phosphatase-like"/>
    <property type="match status" value="1"/>
</dbReference>
<comment type="similarity">
    <text evidence="2">Belongs to the sulfatase family.</text>
</comment>
<dbReference type="AlphaFoldDB" id="A0A918VEG9"/>
<dbReference type="PANTHER" id="PTHR42693:SF42">
    <property type="entry name" value="ARYLSULFATASE G"/>
    <property type="match status" value="1"/>
</dbReference>
<evidence type="ECO:0000256" key="2">
    <source>
        <dbReference type="ARBA" id="ARBA00008779"/>
    </source>
</evidence>
<comment type="caution">
    <text evidence="9">The sequence shown here is derived from an EMBL/GenBank/DDBJ whole genome shotgun (WGS) entry which is preliminary data.</text>
</comment>
<dbReference type="GO" id="GO:0046872">
    <property type="term" value="F:metal ion binding"/>
    <property type="evidence" value="ECO:0007669"/>
    <property type="project" value="UniProtKB-KW"/>
</dbReference>
<sequence length="478" mass="54294">MHKVVLLICVLLVFSNLGFGQKTPDTPNVVFILIDDMGWKDTGYMGSNFYSTPNIDKLASESMVFTRGYAGAANCAPSRAALMSGMSAPRTGVYTVGSSERGEESTRQLIPIQNTETLSDEVFTMAEMFQQAGYVTGHIGKWHLGESPLTQGFDVNVAGGHAGSPKTYFAPFNHLGIDAPEGTYLTEYLTEKAKQFLTQNRDKKFFLYLPFYTVHTPIQPQLHRVKKYKDATPDKKQNNVKYAGMIDAMDENVGEILDLLKSLNLEENTLIVFTSDNGGHLGFTWQKPLRGGKGTYYEGGIRVPLTVKWKGKITHQFTNEPVSFLDFYPTFADMLNYTSTTQKMDGESLFSFLTEGKSMSNRELAFHFPIYLQRYGRGHLESKDPLFRTRPGTVLIKKQWKLHRYYEDNAVELYNLDNDIEERKNLAKELPEKVEELTRMMDNWIEQMDAPIPTILNSKYDARVEISKIETLMKNNEK</sequence>
<dbReference type="Gene3D" id="3.30.1120.10">
    <property type="match status" value="1"/>
</dbReference>
<dbReference type="Pfam" id="PF00884">
    <property type="entry name" value="Sulfatase"/>
    <property type="match status" value="1"/>
</dbReference>
<keyword evidence="3" id="KW-0479">Metal-binding</keyword>
<feature type="signal peptide" evidence="7">
    <location>
        <begin position="1"/>
        <end position="20"/>
    </location>
</feature>
<dbReference type="GO" id="GO:0004065">
    <property type="term" value="F:arylsulfatase activity"/>
    <property type="evidence" value="ECO:0007669"/>
    <property type="project" value="TreeGrafter"/>
</dbReference>
<evidence type="ECO:0000256" key="5">
    <source>
        <dbReference type="ARBA" id="ARBA00022801"/>
    </source>
</evidence>